<name>A0A6M0QTN9_9RHOB</name>
<reference evidence="1 2" key="1">
    <citation type="submission" date="2020-02" db="EMBL/GenBank/DDBJ databases">
        <authorList>
            <person name="Chen W.-M."/>
        </authorList>
    </citation>
    <scope>NUCLEOTIDE SEQUENCE [LARGE SCALE GENOMIC DNA]</scope>
    <source>
        <strain evidence="1 2">KMS-5</strain>
    </source>
</reference>
<protein>
    <submittedName>
        <fullName evidence="1">Uncharacterized protein</fullName>
    </submittedName>
</protein>
<sequence length="88" mass="9774">MQGYNTGQANRAIVSSTFWLQPPAAETIAQPGWEWADVWNASVQFAAKGCLWQADVGEQGLATPELIADLNDMRPDWPERPTRTESAR</sequence>
<comment type="caution">
    <text evidence="1">The sequence shown here is derived from an EMBL/GenBank/DDBJ whole genome shotgun (WGS) entry which is preliminary data.</text>
</comment>
<dbReference type="EMBL" id="JAAIVJ010000006">
    <property type="protein sequence ID" value="NEY90830.1"/>
    <property type="molecule type" value="Genomic_DNA"/>
</dbReference>
<dbReference type="AlphaFoldDB" id="A0A6M0QTN9"/>
<dbReference type="Proteomes" id="UP000477782">
    <property type="component" value="Unassembled WGS sequence"/>
</dbReference>
<keyword evidence="2" id="KW-1185">Reference proteome</keyword>
<gene>
    <name evidence="1" type="ORF">G4Z14_11025</name>
</gene>
<dbReference type="RefSeq" id="WP_164625679.1">
    <property type="nucleotide sequence ID" value="NZ_JAAIVJ010000006.1"/>
</dbReference>
<evidence type="ECO:0000313" key="2">
    <source>
        <dbReference type="Proteomes" id="UP000477782"/>
    </source>
</evidence>
<organism evidence="1 2">
    <name type="scientific">Tabrizicola oligotrophica</name>
    <dbReference type="NCBI Taxonomy" id="2710650"/>
    <lineage>
        <taxon>Bacteria</taxon>
        <taxon>Pseudomonadati</taxon>
        <taxon>Pseudomonadota</taxon>
        <taxon>Alphaproteobacteria</taxon>
        <taxon>Rhodobacterales</taxon>
        <taxon>Paracoccaceae</taxon>
        <taxon>Tabrizicola</taxon>
    </lineage>
</organism>
<accession>A0A6M0QTN9</accession>
<evidence type="ECO:0000313" key="1">
    <source>
        <dbReference type="EMBL" id="NEY90830.1"/>
    </source>
</evidence>
<proteinExistence type="predicted"/>